<comment type="caution">
    <text evidence="1">The sequence shown here is derived from an EMBL/GenBank/DDBJ whole genome shotgun (WGS) entry which is preliminary data.</text>
</comment>
<evidence type="ECO:0000313" key="1">
    <source>
        <dbReference type="EMBL" id="RIE05293.1"/>
    </source>
</evidence>
<evidence type="ECO:0000313" key="2">
    <source>
        <dbReference type="Proteomes" id="UP000266340"/>
    </source>
</evidence>
<dbReference type="EMBL" id="QXJM01000013">
    <property type="protein sequence ID" value="RIE05293.1"/>
    <property type="molecule type" value="Genomic_DNA"/>
</dbReference>
<sequence length="189" mass="21320">MNKALPILIEMFKEQYPNVEFRLFGMGTNNEDLLQDLASFGVHADIVIMNDGDMQRLPLDKFLTLEDIVPEQGMTQDKLFQIFGHPTGQYAIPLTYSPVFLACNPHLFETSGLHIPQISWNWEQFCRSGQVDHKRFERRRPTTSTASVCPRRCIAGRARPQAQLSDAAGAVRHAEYRGAGGFFGLHPDA</sequence>
<evidence type="ECO:0008006" key="3">
    <source>
        <dbReference type="Google" id="ProtNLM"/>
    </source>
</evidence>
<dbReference type="AlphaFoldDB" id="A0A398CRW1"/>
<organism evidence="1 2">
    <name type="scientific">Cohnella faecalis</name>
    <dbReference type="NCBI Taxonomy" id="2315694"/>
    <lineage>
        <taxon>Bacteria</taxon>
        <taxon>Bacillati</taxon>
        <taxon>Bacillota</taxon>
        <taxon>Bacilli</taxon>
        <taxon>Bacillales</taxon>
        <taxon>Paenibacillaceae</taxon>
        <taxon>Cohnella</taxon>
    </lineage>
</organism>
<dbReference type="SUPFAM" id="SSF53850">
    <property type="entry name" value="Periplasmic binding protein-like II"/>
    <property type="match status" value="1"/>
</dbReference>
<name>A0A398CRW1_9BACL</name>
<reference evidence="1 2" key="1">
    <citation type="submission" date="2018-09" db="EMBL/GenBank/DDBJ databases">
        <title>Cohnella cavernae sp. nov., isolated from a karst cave.</title>
        <authorList>
            <person name="Zhu H."/>
        </authorList>
    </citation>
    <scope>NUCLEOTIDE SEQUENCE [LARGE SCALE GENOMIC DNA]</scope>
    <source>
        <strain evidence="1 2">K2E09-144</strain>
    </source>
</reference>
<proteinExistence type="predicted"/>
<feature type="non-terminal residue" evidence="1">
    <location>
        <position position="189"/>
    </location>
</feature>
<dbReference type="Gene3D" id="3.40.190.10">
    <property type="entry name" value="Periplasmic binding protein-like II"/>
    <property type="match status" value="1"/>
</dbReference>
<keyword evidence="2" id="KW-1185">Reference proteome</keyword>
<protein>
    <recommendedName>
        <fullName evidence="3">Extracellular solute-binding protein</fullName>
    </recommendedName>
</protein>
<dbReference type="Proteomes" id="UP000266340">
    <property type="component" value="Unassembled WGS sequence"/>
</dbReference>
<gene>
    <name evidence="1" type="ORF">D3H35_01320</name>
</gene>
<accession>A0A398CRW1</accession>